<dbReference type="AlphaFoldDB" id="A0A9P6INW9"/>
<feature type="domain" description="Complex 1 LYR protein" evidence="1">
    <location>
        <begin position="14"/>
        <end position="67"/>
    </location>
</feature>
<dbReference type="InterPro" id="IPR045294">
    <property type="entry name" value="Complex1_LYR_LYRM1"/>
</dbReference>
<dbReference type="InterPro" id="IPR008011">
    <property type="entry name" value="Complex1_LYR_dom"/>
</dbReference>
<dbReference type="CDD" id="cd20261">
    <property type="entry name" value="Complex1_LYR_LYRM1"/>
    <property type="match status" value="1"/>
</dbReference>
<organism evidence="2 3">
    <name type="scientific">Modicella reniformis</name>
    <dbReference type="NCBI Taxonomy" id="1440133"/>
    <lineage>
        <taxon>Eukaryota</taxon>
        <taxon>Fungi</taxon>
        <taxon>Fungi incertae sedis</taxon>
        <taxon>Mucoromycota</taxon>
        <taxon>Mortierellomycotina</taxon>
        <taxon>Mortierellomycetes</taxon>
        <taxon>Mortierellales</taxon>
        <taxon>Mortierellaceae</taxon>
        <taxon>Modicella</taxon>
    </lineage>
</organism>
<dbReference type="Pfam" id="PF05347">
    <property type="entry name" value="Complex1_LYR"/>
    <property type="match status" value="1"/>
</dbReference>
<dbReference type="OrthoDB" id="275715at2759"/>
<proteinExistence type="predicted"/>
<dbReference type="Proteomes" id="UP000749646">
    <property type="component" value="Unassembled WGS sequence"/>
</dbReference>
<reference evidence="2" key="1">
    <citation type="journal article" date="2020" name="Fungal Divers.">
        <title>Resolving the Mortierellaceae phylogeny through synthesis of multi-gene phylogenetics and phylogenomics.</title>
        <authorList>
            <person name="Vandepol N."/>
            <person name="Liber J."/>
            <person name="Desiro A."/>
            <person name="Na H."/>
            <person name="Kennedy M."/>
            <person name="Barry K."/>
            <person name="Grigoriev I.V."/>
            <person name="Miller A.N."/>
            <person name="O'Donnell K."/>
            <person name="Stajich J.E."/>
            <person name="Bonito G."/>
        </authorList>
    </citation>
    <scope>NUCLEOTIDE SEQUENCE</scope>
    <source>
        <strain evidence="2">MES-2147</strain>
    </source>
</reference>
<gene>
    <name evidence="2" type="ORF">BGZ65_006498</name>
</gene>
<evidence type="ECO:0000313" key="2">
    <source>
        <dbReference type="EMBL" id="KAF9942263.1"/>
    </source>
</evidence>
<sequence>MTGSRNVILSQSSKRVLELYRRLLRIGKTMPTATRSSLVLSRVRSDFRANKLETDPQEIENMIQLAEVQVDNLEIQRDHLTELSKNPNLIIPVDIHKDAKPRASRFMKGPSLSWERKAAQEIYLEKNRTTVVSNVEWEGSGITDAARIDKVKGFFIPNGPEGLTFVNPIDKTLRELISQVGKLLAIARRCKEGAHKCLELIIPLEEKK</sequence>
<accession>A0A9P6INW9</accession>
<evidence type="ECO:0000259" key="1">
    <source>
        <dbReference type="Pfam" id="PF05347"/>
    </source>
</evidence>
<protein>
    <recommendedName>
        <fullName evidence="1">Complex 1 LYR protein domain-containing protein</fullName>
    </recommendedName>
</protein>
<keyword evidence="3" id="KW-1185">Reference proteome</keyword>
<evidence type="ECO:0000313" key="3">
    <source>
        <dbReference type="Proteomes" id="UP000749646"/>
    </source>
</evidence>
<comment type="caution">
    <text evidence="2">The sequence shown here is derived from an EMBL/GenBank/DDBJ whole genome shotgun (WGS) entry which is preliminary data.</text>
</comment>
<dbReference type="EMBL" id="JAAAHW010009368">
    <property type="protein sequence ID" value="KAF9942263.1"/>
    <property type="molecule type" value="Genomic_DNA"/>
</dbReference>
<name>A0A9P6INW9_9FUNG</name>